<dbReference type="Proteomes" id="UP000319576">
    <property type="component" value="Chromosome"/>
</dbReference>
<proteinExistence type="predicted"/>
<dbReference type="PANTHER" id="PTHR30547">
    <property type="entry name" value="UNCHARACTERIZED PROTEIN YHCG-RELATED"/>
    <property type="match status" value="1"/>
</dbReference>
<sequence>MVIDLKLGAFTHADAGQMNLYLNYAREHLVVAGEADPVGLILCSDKDDAVVHYAMGGINARVFASTYRTVLPDEATLRREILAVDRGLKQGHFRGRRRASRSCRAERADGHFAAGLSGRWTR</sequence>
<reference evidence="2 3" key="1">
    <citation type="submission" date="2019-02" db="EMBL/GenBank/DDBJ databases">
        <title>Deep-cultivation of Planctomycetes and their phenomic and genomic characterization uncovers novel biology.</title>
        <authorList>
            <person name="Wiegand S."/>
            <person name="Jogler M."/>
            <person name="Boedeker C."/>
            <person name="Pinto D."/>
            <person name="Vollmers J."/>
            <person name="Rivas-Marin E."/>
            <person name="Kohn T."/>
            <person name="Peeters S.H."/>
            <person name="Heuer A."/>
            <person name="Rast P."/>
            <person name="Oberbeckmann S."/>
            <person name="Bunk B."/>
            <person name="Jeske O."/>
            <person name="Meyerdierks A."/>
            <person name="Storesund J.E."/>
            <person name="Kallscheuer N."/>
            <person name="Luecker S."/>
            <person name="Lage O.M."/>
            <person name="Pohl T."/>
            <person name="Merkel B.J."/>
            <person name="Hornburger P."/>
            <person name="Mueller R.-W."/>
            <person name="Bruemmer F."/>
            <person name="Labrenz M."/>
            <person name="Spormann A.M."/>
            <person name="Op den Camp H."/>
            <person name="Overmann J."/>
            <person name="Amann R."/>
            <person name="Jetten M.S.M."/>
            <person name="Mascher T."/>
            <person name="Medema M.H."/>
            <person name="Devos D.P."/>
            <person name="Kaster A.-K."/>
            <person name="Ovreas L."/>
            <person name="Rohde M."/>
            <person name="Galperin M.Y."/>
            <person name="Jogler C."/>
        </authorList>
    </citation>
    <scope>NUCLEOTIDE SEQUENCE [LARGE SCALE GENOMIC DNA]</scope>
    <source>
        <strain evidence="2 3">ETA_A1</strain>
    </source>
</reference>
<evidence type="ECO:0000313" key="2">
    <source>
        <dbReference type="EMBL" id="QDU20974.1"/>
    </source>
</evidence>
<evidence type="ECO:0000313" key="3">
    <source>
        <dbReference type="Proteomes" id="UP000319576"/>
    </source>
</evidence>
<dbReference type="InterPro" id="IPR053148">
    <property type="entry name" value="PD-DEXK-like_domain"/>
</dbReference>
<dbReference type="InterPro" id="IPR009362">
    <property type="entry name" value="YhcG_C"/>
</dbReference>
<dbReference type="Pfam" id="PF06250">
    <property type="entry name" value="YhcG_C"/>
    <property type="match status" value="1"/>
</dbReference>
<dbReference type="AlphaFoldDB" id="A0A517XU46"/>
<gene>
    <name evidence="2" type="ORF">ETAA1_29370</name>
</gene>
<dbReference type="EMBL" id="CP036273">
    <property type="protein sequence ID" value="QDU20974.1"/>
    <property type="molecule type" value="Genomic_DNA"/>
</dbReference>
<evidence type="ECO:0000259" key="1">
    <source>
        <dbReference type="Pfam" id="PF06250"/>
    </source>
</evidence>
<dbReference type="PANTHER" id="PTHR30547:SF5">
    <property type="entry name" value="NUCLEASE YHCG-RELATED"/>
    <property type="match status" value="1"/>
</dbReference>
<protein>
    <recommendedName>
        <fullName evidence="1">YhcG PDDEXK nuclease domain-containing protein</fullName>
    </recommendedName>
</protein>
<keyword evidence="3" id="KW-1185">Reference proteome</keyword>
<dbReference type="KEGG" id="uli:ETAA1_29370"/>
<name>A0A517XU46_9BACT</name>
<accession>A0A517XU46</accession>
<organism evidence="2 3">
    <name type="scientific">Urbifossiella limnaea</name>
    <dbReference type="NCBI Taxonomy" id="2528023"/>
    <lineage>
        <taxon>Bacteria</taxon>
        <taxon>Pseudomonadati</taxon>
        <taxon>Planctomycetota</taxon>
        <taxon>Planctomycetia</taxon>
        <taxon>Gemmatales</taxon>
        <taxon>Gemmataceae</taxon>
        <taxon>Urbifossiella</taxon>
    </lineage>
</organism>
<feature type="domain" description="YhcG PDDEXK nuclease" evidence="1">
    <location>
        <begin position="2"/>
        <end position="78"/>
    </location>
</feature>